<name>A0A8J5GK18_ZINOF</name>
<dbReference type="Gene3D" id="3.10.50.40">
    <property type="match status" value="1"/>
</dbReference>
<dbReference type="AlphaFoldDB" id="A0A8J5GK18"/>
<dbReference type="SUPFAM" id="SSF54534">
    <property type="entry name" value="FKBP-like"/>
    <property type="match status" value="1"/>
</dbReference>
<dbReference type="InterPro" id="IPR008881">
    <property type="entry name" value="Trigger_fac_ribosome-bd_bac"/>
</dbReference>
<accession>A0A8J5GK18</accession>
<dbReference type="Gene3D" id="1.10.3120.10">
    <property type="entry name" value="Trigger factor, C-terminal domain"/>
    <property type="match status" value="1"/>
</dbReference>
<dbReference type="InterPro" id="IPR005215">
    <property type="entry name" value="Trig_fac"/>
</dbReference>
<dbReference type="PANTHER" id="PTHR30560:SF3">
    <property type="entry name" value="TRIGGER FACTOR-LIKE PROTEIN TIG, CHLOROPLASTIC"/>
    <property type="match status" value="1"/>
</dbReference>
<dbReference type="SUPFAM" id="SSF102735">
    <property type="entry name" value="Trigger factor ribosome-binding domain"/>
    <property type="match status" value="1"/>
</dbReference>
<evidence type="ECO:0000256" key="1">
    <source>
        <dbReference type="ARBA" id="ARBA00000971"/>
    </source>
</evidence>
<reference evidence="12 13" key="1">
    <citation type="submission" date="2020-08" db="EMBL/GenBank/DDBJ databases">
        <title>Plant Genome Project.</title>
        <authorList>
            <person name="Zhang R.-G."/>
        </authorList>
    </citation>
    <scope>NUCLEOTIDE SEQUENCE [LARGE SCALE GENOMIC DNA]</scope>
    <source>
        <tissue evidence="12">Rhizome</tissue>
    </source>
</reference>
<dbReference type="GO" id="GO:0003755">
    <property type="term" value="F:peptidyl-prolyl cis-trans isomerase activity"/>
    <property type="evidence" value="ECO:0007669"/>
    <property type="project" value="UniProtKB-KW"/>
</dbReference>
<dbReference type="Pfam" id="PF05698">
    <property type="entry name" value="Trigger_C"/>
    <property type="match status" value="1"/>
</dbReference>
<protein>
    <recommendedName>
        <fullName evidence="3">peptidylprolyl isomerase</fullName>
        <ecNumber evidence="3">5.2.1.8</ecNumber>
    </recommendedName>
</protein>
<evidence type="ECO:0000256" key="8">
    <source>
        <dbReference type="SAM" id="Coils"/>
    </source>
</evidence>
<evidence type="ECO:0000256" key="2">
    <source>
        <dbReference type="ARBA" id="ARBA00005464"/>
    </source>
</evidence>
<sequence>MLCVGIPIPNPPLSSSSPFQPLAMDTVLAIFAPPILSSSRSCNPSFAIPISLPKPLSFATSSLPRLHSPPSRNPGPFRAQVSVSAAQKTKDRLPADLIIRLSVEVPPAISQECYGEVLDEFSKKAKVPGFRQGKKVPENILLNYIGRQNIQQAVVEATLKKTLPHAMSSVREHNISLPTLPIPRSDNGHGLSEMWSACIPCLISRRLRNEWAGIFCHHIYEIFLIHFNKVEGRALKDSVRIVTKFSDMLDAFSLQDHLRYDIVADVSPEIKWLDKYKNLKIVVEIDNVVKAESASERELNRRYKALGSLRIVTDRGLQIGDLVVLDIFAKTVGQNESEGEKIPSAERKGFYLDTEERHNLLAGFLDSILGIQQGQTRTFPLQFPETWDQDNLRGVHAQFTVECKELFYRVLPELDDTLAEKLLPGCSSLNQVREAILQRCKQVEQTAIEQATDNAILDQLNKIIEVDIPRSLLEEQGRHLYGAKLLQLQVDNKINESQLASLTSERAVNQFIKKEEENISKIIKQMLAVSEIFKCEKLQYTTDELVKEVENSIAEFKRNNQEYEEEHVREQVEDALEGAKVLEWLRENVDIQSDDIILNQAPEMGNESDEDHSKRTVWTVADDKLLAAAYTIMSEDSIVGNAQKSESF</sequence>
<evidence type="ECO:0000259" key="11">
    <source>
        <dbReference type="Pfam" id="PF05698"/>
    </source>
</evidence>
<keyword evidence="5" id="KW-0143">Chaperone</keyword>
<keyword evidence="6" id="KW-0413">Isomerase</keyword>
<comment type="similarity">
    <text evidence="2">Belongs to the FKBP-type PPIase family. Tig subfamily.</text>
</comment>
<dbReference type="Proteomes" id="UP000734854">
    <property type="component" value="Unassembled WGS sequence"/>
</dbReference>
<evidence type="ECO:0000256" key="7">
    <source>
        <dbReference type="ARBA" id="ARBA00024849"/>
    </source>
</evidence>
<dbReference type="GO" id="GO:0051083">
    <property type="term" value="P:'de novo' cotranslational protein folding"/>
    <property type="evidence" value="ECO:0007669"/>
    <property type="project" value="TreeGrafter"/>
</dbReference>
<dbReference type="GO" id="GO:0044183">
    <property type="term" value="F:protein folding chaperone"/>
    <property type="evidence" value="ECO:0007669"/>
    <property type="project" value="TreeGrafter"/>
</dbReference>
<evidence type="ECO:0000256" key="9">
    <source>
        <dbReference type="SAM" id="MobiDB-lite"/>
    </source>
</evidence>
<dbReference type="EC" id="5.2.1.8" evidence="3"/>
<keyword evidence="8" id="KW-0175">Coiled coil</keyword>
<dbReference type="FunFam" id="3.30.70.1050:FF:000004">
    <property type="entry name" value="Trigger factor"/>
    <property type="match status" value="1"/>
</dbReference>
<evidence type="ECO:0000256" key="6">
    <source>
        <dbReference type="ARBA" id="ARBA00023235"/>
    </source>
</evidence>
<evidence type="ECO:0000313" key="12">
    <source>
        <dbReference type="EMBL" id="KAG6507901.1"/>
    </source>
</evidence>
<dbReference type="PANTHER" id="PTHR30560">
    <property type="entry name" value="TRIGGER FACTOR CHAPERONE AND PEPTIDYL-PROLYL CIS/TRANS ISOMERASE"/>
    <property type="match status" value="1"/>
</dbReference>
<gene>
    <name evidence="12" type="ORF">ZIOFF_033254</name>
</gene>
<evidence type="ECO:0000259" key="10">
    <source>
        <dbReference type="Pfam" id="PF05697"/>
    </source>
</evidence>
<feature type="region of interest" description="Disordered" evidence="9">
    <location>
        <begin position="63"/>
        <end position="85"/>
    </location>
</feature>
<organism evidence="12 13">
    <name type="scientific">Zingiber officinale</name>
    <name type="common">Ginger</name>
    <name type="synonym">Amomum zingiber</name>
    <dbReference type="NCBI Taxonomy" id="94328"/>
    <lineage>
        <taxon>Eukaryota</taxon>
        <taxon>Viridiplantae</taxon>
        <taxon>Streptophyta</taxon>
        <taxon>Embryophyta</taxon>
        <taxon>Tracheophyta</taxon>
        <taxon>Spermatophyta</taxon>
        <taxon>Magnoliopsida</taxon>
        <taxon>Liliopsida</taxon>
        <taxon>Zingiberales</taxon>
        <taxon>Zingiberaceae</taxon>
        <taxon>Zingiber</taxon>
    </lineage>
</organism>
<dbReference type="Pfam" id="PF05697">
    <property type="entry name" value="Trigger_N"/>
    <property type="match status" value="1"/>
</dbReference>
<dbReference type="InterPro" id="IPR037041">
    <property type="entry name" value="Trigger_fac_C_sf"/>
</dbReference>
<dbReference type="InterPro" id="IPR036611">
    <property type="entry name" value="Trigger_fac_ribosome-bd_sf"/>
</dbReference>
<dbReference type="InterPro" id="IPR027304">
    <property type="entry name" value="Trigger_fact/SurA_dom_sf"/>
</dbReference>
<proteinExistence type="inferred from homology"/>
<comment type="catalytic activity">
    <reaction evidence="1">
        <text>[protein]-peptidylproline (omega=180) = [protein]-peptidylproline (omega=0)</text>
        <dbReference type="Rhea" id="RHEA:16237"/>
        <dbReference type="Rhea" id="RHEA-COMP:10747"/>
        <dbReference type="Rhea" id="RHEA-COMP:10748"/>
        <dbReference type="ChEBI" id="CHEBI:83833"/>
        <dbReference type="ChEBI" id="CHEBI:83834"/>
        <dbReference type="EC" id="5.2.1.8"/>
    </reaction>
</comment>
<dbReference type="FunFam" id="1.10.3120.10:FF:000004">
    <property type="entry name" value="Chloroplast trigger factor"/>
    <property type="match status" value="1"/>
</dbReference>
<evidence type="ECO:0000256" key="4">
    <source>
        <dbReference type="ARBA" id="ARBA00023110"/>
    </source>
</evidence>
<evidence type="ECO:0000256" key="5">
    <source>
        <dbReference type="ARBA" id="ARBA00023186"/>
    </source>
</evidence>
<evidence type="ECO:0000313" key="13">
    <source>
        <dbReference type="Proteomes" id="UP000734854"/>
    </source>
</evidence>
<comment type="caution">
    <text evidence="12">The sequence shown here is derived from an EMBL/GenBank/DDBJ whole genome shotgun (WGS) entry which is preliminary data.</text>
</comment>
<dbReference type="GO" id="GO:0015031">
    <property type="term" value="P:protein transport"/>
    <property type="evidence" value="ECO:0007669"/>
    <property type="project" value="InterPro"/>
</dbReference>
<dbReference type="Gene3D" id="3.30.70.1050">
    <property type="entry name" value="Trigger factor ribosome-binding domain"/>
    <property type="match status" value="1"/>
</dbReference>
<keyword evidence="4" id="KW-0697">Rotamase</keyword>
<dbReference type="InterPro" id="IPR046357">
    <property type="entry name" value="PPIase_dom_sf"/>
</dbReference>
<dbReference type="EMBL" id="JACMSC010000009">
    <property type="protein sequence ID" value="KAG6507901.1"/>
    <property type="molecule type" value="Genomic_DNA"/>
</dbReference>
<comment type="function">
    <text evidence="7">Involved in protein export. Acts as a chaperone by maintaining the newly synthesized protein in an open conformation. Functions as a peptidyl-prolyl cis-trans isomerase.</text>
</comment>
<dbReference type="GO" id="GO:0043335">
    <property type="term" value="P:protein unfolding"/>
    <property type="evidence" value="ECO:0007669"/>
    <property type="project" value="TreeGrafter"/>
</dbReference>
<keyword evidence="13" id="KW-1185">Reference proteome</keyword>
<feature type="domain" description="Trigger factor ribosome-binding bacterial" evidence="10">
    <location>
        <begin position="95"/>
        <end position="175"/>
    </location>
</feature>
<dbReference type="GO" id="GO:0043022">
    <property type="term" value="F:ribosome binding"/>
    <property type="evidence" value="ECO:0007669"/>
    <property type="project" value="TreeGrafter"/>
</dbReference>
<dbReference type="HAMAP" id="MF_00303">
    <property type="entry name" value="Trigger_factor_Tig"/>
    <property type="match status" value="1"/>
</dbReference>
<dbReference type="InterPro" id="IPR008880">
    <property type="entry name" value="Trigger_fac_C"/>
</dbReference>
<dbReference type="SUPFAM" id="SSF109998">
    <property type="entry name" value="Triger factor/SurA peptide-binding domain-like"/>
    <property type="match status" value="1"/>
</dbReference>
<dbReference type="FunFam" id="3.10.50.40:FF:000001">
    <property type="entry name" value="Trigger factor"/>
    <property type="match status" value="1"/>
</dbReference>
<evidence type="ECO:0000256" key="3">
    <source>
        <dbReference type="ARBA" id="ARBA00013194"/>
    </source>
</evidence>
<feature type="coiled-coil region" evidence="8">
    <location>
        <begin position="546"/>
        <end position="573"/>
    </location>
</feature>
<feature type="domain" description="Trigger factor C-terminal" evidence="11">
    <location>
        <begin position="428"/>
        <end position="585"/>
    </location>
</feature>